<dbReference type="Pfam" id="PF01381">
    <property type="entry name" value="HTH_3"/>
    <property type="match status" value="1"/>
</dbReference>
<evidence type="ECO:0000259" key="1">
    <source>
        <dbReference type="PROSITE" id="PS50943"/>
    </source>
</evidence>
<name>A0A9D1AP21_9FIRM</name>
<accession>A0A9D1AP21</accession>
<gene>
    <name evidence="2" type="ORF">IAB89_10315</name>
</gene>
<dbReference type="SUPFAM" id="SSF47413">
    <property type="entry name" value="lambda repressor-like DNA-binding domains"/>
    <property type="match status" value="1"/>
</dbReference>
<evidence type="ECO:0000313" key="3">
    <source>
        <dbReference type="Proteomes" id="UP000824242"/>
    </source>
</evidence>
<reference evidence="2" key="1">
    <citation type="submission" date="2020-10" db="EMBL/GenBank/DDBJ databases">
        <authorList>
            <person name="Gilroy R."/>
        </authorList>
    </citation>
    <scope>NUCLEOTIDE SEQUENCE</scope>
    <source>
        <strain evidence="2">ChiSxjej1B13-7958</strain>
    </source>
</reference>
<reference evidence="2" key="2">
    <citation type="journal article" date="2021" name="PeerJ">
        <title>Extensive microbial diversity within the chicken gut microbiome revealed by metagenomics and culture.</title>
        <authorList>
            <person name="Gilroy R."/>
            <person name="Ravi A."/>
            <person name="Getino M."/>
            <person name="Pursley I."/>
            <person name="Horton D.L."/>
            <person name="Alikhan N.F."/>
            <person name="Baker D."/>
            <person name="Gharbi K."/>
            <person name="Hall N."/>
            <person name="Watson M."/>
            <person name="Adriaenssens E.M."/>
            <person name="Foster-Nyarko E."/>
            <person name="Jarju S."/>
            <person name="Secka A."/>
            <person name="Antonio M."/>
            <person name="Oren A."/>
            <person name="Chaudhuri R.R."/>
            <person name="La Ragione R."/>
            <person name="Hildebrand F."/>
            <person name="Pallen M.J."/>
        </authorList>
    </citation>
    <scope>NUCLEOTIDE SEQUENCE</scope>
    <source>
        <strain evidence="2">ChiSxjej1B13-7958</strain>
    </source>
</reference>
<feature type="domain" description="HTH cro/C1-type" evidence="1">
    <location>
        <begin position="17"/>
        <end position="76"/>
    </location>
</feature>
<organism evidence="2 3">
    <name type="scientific">Candidatus Caccousia avicola</name>
    <dbReference type="NCBI Taxonomy" id="2840721"/>
    <lineage>
        <taxon>Bacteria</taxon>
        <taxon>Bacillati</taxon>
        <taxon>Bacillota</taxon>
        <taxon>Clostridia</taxon>
        <taxon>Eubacteriales</taxon>
        <taxon>Oscillospiraceae</taxon>
        <taxon>Oscillospiraceae incertae sedis</taxon>
        <taxon>Candidatus Caccousia</taxon>
    </lineage>
</organism>
<comment type="caution">
    <text evidence="2">The sequence shown here is derived from an EMBL/GenBank/DDBJ whole genome shotgun (WGS) entry which is preliminary data.</text>
</comment>
<dbReference type="InterPro" id="IPR001387">
    <property type="entry name" value="Cro/C1-type_HTH"/>
</dbReference>
<dbReference type="Gene3D" id="1.10.260.40">
    <property type="entry name" value="lambda repressor-like DNA-binding domains"/>
    <property type="match status" value="1"/>
</dbReference>
<dbReference type="CDD" id="cd00093">
    <property type="entry name" value="HTH_XRE"/>
    <property type="match status" value="1"/>
</dbReference>
<dbReference type="GO" id="GO:0003677">
    <property type="term" value="F:DNA binding"/>
    <property type="evidence" value="ECO:0007669"/>
    <property type="project" value="InterPro"/>
</dbReference>
<sequence length="86" mass="9979">MENLMKIKQDISIGENLKKLRKKAHLSQEEVAAMLELKGLSVSREMLSQMEQGRYSIRVSVLFVLKEIYKANWDDFFEGISFPAQN</sequence>
<dbReference type="SMART" id="SM00530">
    <property type="entry name" value="HTH_XRE"/>
    <property type="match status" value="1"/>
</dbReference>
<dbReference type="AlphaFoldDB" id="A0A9D1AP21"/>
<dbReference type="EMBL" id="DVGZ01000111">
    <property type="protein sequence ID" value="HIR48026.1"/>
    <property type="molecule type" value="Genomic_DNA"/>
</dbReference>
<dbReference type="Proteomes" id="UP000824242">
    <property type="component" value="Unassembled WGS sequence"/>
</dbReference>
<proteinExistence type="predicted"/>
<protein>
    <submittedName>
        <fullName evidence="2">Helix-turn-helix transcriptional regulator</fullName>
    </submittedName>
</protein>
<evidence type="ECO:0000313" key="2">
    <source>
        <dbReference type="EMBL" id="HIR48026.1"/>
    </source>
</evidence>
<dbReference type="InterPro" id="IPR010982">
    <property type="entry name" value="Lambda_DNA-bd_dom_sf"/>
</dbReference>
<dbReference type="PROSITE" id="PS50943">
    <property type="entry name" value="HTH_CROC1"/>
    <property type="match status" value="1"/>
</dbReference>